<dbReference type="EMBL" id="VXIV02000580">
    <property type="protein sequence ID" value="KAF6037392.1"/>
    <property type="molecule type" value="Genomic_DNA"/>
</dbReference>
<evidence type="ECO:0000313" key="6">
    <source>
        <dbReference type="Proteomes" id="UP000593567"/>
    </source>
</evidence>
<sequence length="447" mass="49303">MHPGMEVAQGHAQPHSSIYIPSAPPTIHSVSPMTRVVGPSFSPAASGSLIHKLEELSKRLRQCPEDLDTRRWWWDRFACEFFDENATMIISFFSPSEGDKNYTIGRAMIPQYFNSIFEGGVTEMYFTFSLFREYMTAAGPTLECDSAITTTQYSPPSCARVLVESKISIHCAFDECMRIRSWHQYLLRHKEYIPRDMLTISLQESGAVDSLLPNITHLGINGFTHRFLNVSAIADSVRPDMKRSGYGMLPDNCMQSWSNNHPDPLAPTSCMMSHPLTTQPLCPSLVDFSQSPVLSTTTDSLNSSDRIGGTKSPKPAKKQKRVRKATTPKEASAPSKKASKLNSSNSTPTLPCPHPLPQDVMVVGEPVLMSSELGNEDERCITRLENNSGTDLFVHGQHAPIIPTIYNGNGNTAGDLALRDNGEIYDEPSITAALDALEQDAIPLSLP</sequence>
<feature type="region of interest" description="Disordered" evidence="3">
    <location>
        <begin position="294"/>
        <end position="356"/>
    </location>
</feature>
<feature type="compositionally biased region" description="Low complexity" evidence="3">
    <location>
        <begin position="294"/>
        <end position="305"/>
    </location>
</feature>
<proteinExistence type="inferred from homology"/>
<comment type="similarity">
    <text evidence="1 2">Belongs to the LDB family.</text>
</comment>
<comment type="caution">
    <text evidence="5">The sequence shown here is derived from an EMBL/GenBank/DDBJ whole genome shotgun (WGS) entry which is preliminary data.</text>
</comment>
<name>A0A7J7KFG3_BUGNE</name>
<feature type="domain" description="LIM interaction" evidence="4">
    <location>
        <begin position="359"/>
        <end position="398"/>
    </location>
</feature>
<reference evidence="5" key="1">
    <citation type="submission" date="2020-06" db="EMBL/GenBank/DDBJ databases">
        <title>Draft genome of Bugula neritina, a colonial animal packing powerful symbionts and potential medicines.</title>
        <authorList>
            <person name="Rayko M."/>
        </authorList>
    </citation>
    <scope>NUCLEOTIDE SEQUENCE [LARGE SCALE GENOMIC DNA]</scope>
    <source>
        <strain evidence="5">Kwan_BN1</strain>
    </source>
</reference>
<dbReference type="PANTHER" id="PTHR10378">
    <property type="entry name" value="LIM DOMAIN-BINDING PROTEIN"/>
    <property type="match status" value="1"/>
</dbReference>
<organism evidence="5 6">
    <name type="scientific">Bugula neritina</name>
    <name type="common">Brown bryozoan</name>
    <name type="synonym">Sertularia neritina</name>
    <dbReference type="NCBI Taxonomy" id="10212"/>
    <lineage>
        <taxon>Eukaryota</taxon>
        <taxon>Metazoa</taxon>
        <taxon>Spiralia</taxon>
        <taxon>Lophotrochozoa</taxon>
        <taxon>Bryozoa</taxon>
        <taxon>Gymnolaemata</taxon>
        <taxon>Cheilostomatida</taxon>
        <taxon>Flustrina</taxon>
        <taxon>Buguloidea</taxon>
        <taxon>Bugulidae</taxon>
        <taxon>Bugula</taxon>
    </lineage>
</organism>
<dbReference type="Pfam" id="PF01803">
    <property type="entry name" value="LIM_bind"/>
    <property type="match status" value="1"/>
</dbReference>
<dbReference type="Pfam" id="PF17916">
    <property type="entry name" value="LID"/>
    <property type="match status" value="1"/>
</dbReference>
<evidence type="ECO:0000256" key="2">
    <source>
        <dbReference type="PROSITE-ProRule" id="PRU01302"/>
    </source>
</evidence>
<evidence type="ECO:0000313" key="5">
    <source>
        <dbReference type="EMBL" id="KAF6037392.1"/>
    </source>
</evidence>
<dbReference type="AlphaFoldDB" id="A0A7J7KFG3"/>
<keyword evidence="6" id="KW-1185">Reference proteome</keyword>
<protein>
    <submittedName>
        <fullName evidence="5">Ldb2</fullName>
    </submittedName>
</protein>
<evidence type="ECO:0000259" key="4">
    <source>
        <dbReference type="PROSITE" id="PS51957"/>
    </source>
</evidence>
<evidence type="ECO:0000256" key="1">
    <source>
        <dbReference type="ARBA" id="ARBA00006928"/>
    </source>
</evidence>
<feature type="compositionally biased region" description="Basic residues" evidence="3">
    <location>
        <begin position="314"/>
        <end position="326"/>
    </location>
</feature>
<gene>
    <name evidence="5" type="ORF">EB796_004306</name>
</gene>
<evidence type="ECO:0000256" key="3">
    <source>
        <dbReference type="SAM" id="MobiDB-lite"/>
    </source>
</evidence>
<dbReference type="Proteomes" id="UP000593567">
    <property type="component" value="Unassembled WGS sequence"/>
</dbReference>
<feature type="compositionally biased region" description="Low complexity" evidence="3">
    <location>
        <begin position="331"/>
        <end position="346"/>
    </location>
</feature>
<dbReference type="PROSITE" id="PS51957">
    <property type="entry name" value="LID"/>
    <property type="match status" value="1"/>
</dbReference>
<dbReference type="GO" id="GO:0030274">
    <property type="term" value="F:LIM domain binding"/>
    <property type="evidence" value="ECO:0007669"/>
    <property type="project" value="UniProtKB-UniRule"/>
</dbReference>
<dbReference type="OrthoDB" id="774557at2759"/>
<accession>A0A7J7KFG3</accession>
<dbReference type="InterPro" id="IPR029005">
    <property type="entry name" value="LIM-bd/SEUSS"/>
</dbReference>
<dbReference type="InterPro" id="IPR041363">
    <property type="entry name" value="LID"/>
</dbReference>